<proteinExistence type="evidence at transcript level"/>
<keyword evidence="1" id="KW-1133">Transmembrane helix</keyword>
<dbReference type="EMBL" id="AK404594">
    <property type="protein sequence ID" value="BAM20239.1"/>
    <property type="molecule type" value="mRNA"/>
</dbReference>
<feature type="transmembrane region" description="Helical" evidence="1">
    <location>
        <begin position="17"/>
        <end position="38"/>
    </location>
</feature>
<reference evidence="2" key="1">
    <citation type="journal article" date="2012" name="BMC Biol.">
        <title>Comprehensive microarray-based analysis for stage-specific larval camouflage pattern-associated genes in the swallowtail butterfly, Papilio xuthus.</title>
        <authorList>
            <person name="Futahashi R."/>
            <person name="Shirataki H."/>
            <person name="Narita T."/>
            <person name="Mita K."/>
            <person name="Fujiwara H."/>
        </authorList>
    </citation>
    <scope>NUCLEOTIDE SEQUENCE</scope>
    <source>
        <tissue evidence="2">Epidermis</tissue>
    </source>
</reference>
<dbReference type="AlphaFoldDB" id="I4DQP9"/>
<keyword evidence="1" id="KW-0472">Membrane</keyword>
<sequence>VINLVQSYKTIGLRKTFFFYTLTLFVLSVKARCLYFALHTNILFGFGYNMN</sequence>
<name>I4DQP9_PAPXU</name>
<keyword evidence="1" id="KW-0812">Transmembrane</keyword>
<evidence type="ECO:0000313" key="2">
    <source>
        <dbReference type="EMBL" id="BAM20239.1"/>
    </source>
</evidence>
<feature type="non-terminal residue" evidence="2">
    <location>
        <position position="1"/>
    </location>
</feature>
<protein>
    <submittedName>
        <fullName evidence="2">Uncharacterized protein</fullName>
    </submittedName>
</protein>
<evidence type="ECO:0000256" key="1">
    <source>
        <dbReference type="SAM" id="Phobius"/>
    </source>
</evidence>
<organism evidence="2">
    <name type="scientific">Papilio xuthus</name>
    <name type="common">Asian swallowtail butterfly</name>
    <dbReference type="NCBI Taxonomy" id="66420"/>
    <lineage>
        <taxon>Eukaryota</taxon>
        <taxon>Metazoa</taxon>
        <taxon>Ecdysozoa</taxon>
        <taxon>Arthropoda</taxon>
        <taxon>Hexapoda</taxon>
        <taxon>Insecta</taxon>
        <taxon>Pterygota</taxon>
        <taxon>Neoptera</taxon>
        <taxon>Endopterygota</taxon>
        <taxon>Lepidoptera</taxon>
        <taxon>Glossata</taxon>
        <taxon>Ditrysia</taxon>
        <taxon>Papilionoidea</taxon>
        <taxon>Papilionidae</taxon>
        <taxon>Papilioninae</taxon>
        <taxon>Papilio</taxon>
    </lineage>
</organism>
<accession>I4DQP9</accession>